<sequence length="137" mass="15722">MPISDDLLAIAQEIQSFEAEGAALSDDWYRFERGTTEDLEQLKRLADQSFARLTTLADRLQARLRQQHPGPERERLQHAYELTQELLQSRAANRELLEDMLAPGDAQQYFEFFRALAIKEQAAKAQAEELTQLLSSQ</sequence>
<keyword evidence="2" id="KW-1185">Reference proteome</keyword>
<protein>
    <submittedName>
        <fullName evidence="1">Uncharacterized protein</fullName>
    </submittedName>
</protein>
<reference evidence="1 2" key="1">
    <citation type="submission" date="2023-07" db="EMBL/GenBank/DDBJ databases">
        <title>Genomic Encyclopedia of Type Strains, Phase IV (KMG-IV): sequencing the most valuable type-strain genomes for metagenomic binning, comparative biology and taxonomic classification.</title>
        <authorList>
            <person name="Goeker M."/>
        </authorList>
    </citation>
    <scope>NUCLEOTIDE SEQUENCE [LARGE SCALE GENOMIC DNA]</scope>
    <source>
        <strain evidence="1 2">DSM 4006</strain>
    </source>
</reference>
<organism evidence="1 2">
    <name type="scientific">Alicyclobacillus cycloheptanicus</name>
    <dbReference type="NCBI Taxonomy" id="1457"/>
    <lineage>
        <taxon>Bacteria</taxon>
        <taxon>Bacillati</taxon>
        <taxon>Bacillota</taxon>
        <taxon>Bacilli</taxon>
        <taxon>Bacillales</taxon>
        <taxon>Alicyclobacillaceae</taxon>
        <taxon>Alicyclobacillus</taxon>
    </lineage>
</organism>
<proteinExistence type="predicted"/>
<dbReference type="EMBL" id="JAUSTP010000020">
    <property type="protein sequence ID" value="MDQ0190587.1"/>
    <property type="molecule type" value="Genomic_DNA"/>
</dbReference>
<accession>A0ABT9XJV8</accession>
<dbReference type="Proteomes" id="UP001232973">
    <property type="component" value="Unassembled WGS sequence"/>
</dbReference>
<gene>
    <name evidence="1" type="ORF">J2S03_002454</name>
</gene>
<evidence type="ECO:0000313" key="1">
    <source>
        <dbReference type="EMBL" id="MDQ0190587.1"/>
    </source>
</evidence>
<name>A0ABT9XJV8_9BACL</name>
<comment type="caution">
    <text evidence="1">The sequence shown here is derived from an EMBL/GenBank/DDBJ whole genome shotgun (WGS) entry which is preliminary data.</text>
</comment>
<dbReference type="RefSeq" id="WP_274456155.1">
    <property type="nucleotide sequence ID" value="NZ_CP067097.1"/>
</dbReference>
<evidence type="ECO:0000313" key="2">
    <source>
        <dbReference type="Proteomes" id="UP001232973"/>
    </source>
</evidence>